<gene>
    <name evidence="1" type="ORF">I8748_19955</name>
</gene>
<name>A0A8J7L9H3_9NOST</name>
<organism evidence="1 2">
    <name type="scientific">Amazonocrinis nigriterrae CENA67</name>
    <dbReference type="NCBI Taxonomy" id="2794033"/>
    <lineage>
        <taxon>Bacteria</taxon>
        <taxon>Bacillati</taxon>
        <taxon>Cyanobacteriota</taxon>
        <taxon>Cyanophyceae</taxon>
        <taxon>Nostocales</taxon>
        <taxon>Nostocaceae</taxon>
        <taxon>Amazonocrinis</taxon>
        <taxon>Amazonocrinis nigriterrae</taxon>
    </lineage>
</organism>
<comment type="caution">
    <text evidence="1">The sequence shown here is derived from an EMBL/GenBank/DDBJ whole genome shotgun (WGS) entry which is preliminary data.</text>
</comment>
<accession>A0A8J7L9H3</accession>
<protein>
    <submittedName>
        <fullName evidence="1">Uncharacterized protein</fullName>
    </submittedName>
</protein>
<dbReference type="EMBL" id="JAECZC010000043">
    <property type="protein sequence ID" value="MBH8564428.1"/>
    <property type="molecule type" value="Genomic_DNA"/>
</dbReference>
<reference evidence="1 2" key="1">
    <citation type="journal article" date="2021" name="Int. J. Syst. Evol. Microbiol.">
        <title>Amazonocrinis nigriterrae gen. nov., sp. nov., Atlanticothrix silvestris gen. nov., sp. nov. and Dendronalium phyllosphericum gen. nov., sp. nov., nostocacean cyanobacteria from Brazilian environments.</title>
        <authorList>
            <person name="Alvarenga D.O."/>
            <person name="Andreote A.P.D."/>
            <person name="Branco L.H.Z."/>
            <person name="Delbaje E."/>
            <person name="Cruz R.B."/>
            <person name="Varani A.M."/>
            <person name="Fiore M.F."/>
        </authorList>
    </citation>
    <scope>NUCLEOTIDE SEQUENCE [LARGE SCALE GENOMIC DNA]</scope>
    <source>
        <strain evidence="1 2">CENA67</strain>
    </source>
</reference>
<dbReference type="AlphaFoldDB" id="A0A8J7L9H3"/>
<sequence>MTKEFNVNDLMEPIQSAPHQVKKIIELVLQAEKDKLSQEKPQVKSDIIKIIKEVVNEATIDSAM</sequence>
<keyword evidence="2" id="KW-1185">Reference proteome</keyword>
<proteinExistence type="predicted"/>
<evidence type="ECO:0000313" key="1">
    <source>
        <dbReference type="EMBL" id="MBH8564428.1"/>
    </source>
</evidence>
<evidence type="ECO:0000313" key="2">
    <source>
        <dbReference type="Proteomes" id="UP000632766"/>
    </source>
</evidence>
<dbReference type="Proteomes" id="UP000632766">
    <property type="component" value="Unassembled WGS sequence"/>
</dbReference>
<dbReference type="RefSeq" id="WP_198126267.1">
    <property type="nucleotide sequence ID" value="NZ_JAECZC010000043.1"/>
</dbReference>